<gene>
    <name evidence="2" type="ORF">ABT276_29730</name>
</gene>
<name>A0ABV1V340_9ACTN</name>
<keyword evidence="3" id="KW-1185">Reference proteome</keyword>
<organism evidence="2 3">
    <name type="scientific">Streptomyces xantholiticus</name>
    <dbReference type="NCBI Taxonomy" id="68285"/>
    <lineage>
        <taxon>Bacteria</taxon>
        <taxon>Bacillati</taxon>
        <taxon>Actinomycetota</taxon>
        <taxon>Actinomycetes</taxon>
        <taxon>Kitasatosporales</taxon>
        <taxon>Streptomycetaceae</taxon>
        <taxon>Streptomyces</taxon>
    </lineage>
</organism>
<sequence length="134" mass="15166">MATDTWTQARAAMVTMWRRARPDRVAVVEEDLDELHREVLGARQRRDGPTQDALAADWQQQLARLLRQNPELAGELERVLNDVLAPSLGREERERIYQQTNVAGGNGRVFGVQSGNLIYHEGRPPRETRPPSTG</sequence>
<feature type="compositionally biased region" description="Basic and acidic residues" evidence="1">
    <location>
        <begin position="120"/>
        <end position="134"/>
    </location>
</feature>
<proteinExistence type="predicted"/>
<dbReference type="EMBL" id="JBEPBX010000038">
    <property type="protein sequence ID" value="MER6617454.1"/>
    <property type="molecule type" value="Genomic_DNA"/>
</dbReference>
<protein>
    <recommendedName>
        <fullName evidence="4">Albicidin resistance protein</fullName>
    </recommendedName>
</protein>
<evidence type="ECO:0000256" key="1">
    <source>
        <dbReference type="SAM" id="MobiDB-lite"/>
    </source>
</evidence>
<accession>A0ABV1V340</accession>
<dbReference type="Proteomes" id="UP001445472">
    <property type="component" value="Unassembled WGS sequence"/>
</dbReference>
<evidence type="ECO:0000313" key="2">
    <source>
        <dbReference type="EMBL" id="MER6617454.1"/>
    </source>
</evidence>
<evidence type="ECO:0000313" key="3">
    <source>
        <dbReference type="Proteomes" id="UP001445472"/>
    </source>
</evidence>
<feature type="region of interest" description="Disordered" evidence="1">
    <location>
        <begin position="115"/>
        <end position="134"/>
    </location>
</feature>
<dbReference type="RefSeq" id="WP_351978526.1">
    <property type="nucleotide sequence ID" value="NZ_JBEPBX010000038.1"/>
</dbReference>
<reference evidence="2 3" key="1">
    <citation type="submission" date="2024-06" db="EMBL/GenBank/DDBJ databases">
        <title>The Natural Products Discovery Center: Release of the First 8490 Sequenced Strains for Exploring Actinobacteria Biosynthetic Diversity.</title>
        <authorList>
            <person name="Kalkreuter E."/>
            <person name="Kautsar S.A."/>
            <person name="Yang D."/>
            <person name="Bader C.D."/>
            <person name="Teijaro C.N."/>
            <person name="Fluegel L."/>
            <person name="Davis C.M."/>
            <person name="Simpson J.R."/>
            <person name="Lauterbach L."/>
            <person name="Steele A.D."/>
            <person name="Gui C."/>
            <person name="Meng S."/>
            <person name="Li G."/>
            <person name="Viehrig K."/>
            <person name="Ye F."/>
            <person name="Su P."/>
            <person name="Kiefer A.F."/>
            <person name="Nichols A."/>
            <person name="Cepeda A.J."/>
            <person name="Yan W."/>
            <person name="Fan B."/>
            <person name="Jiang Y."/>
            <person name="Adhikari A."/>
            <person name="Zheng C.-J."/>
            <person name="Schuster L."/>
            <person name="Cowan T.M."/>
            <person name="Smanski M.J."/>
            <person name="Chevrette M.G."/>
            <person name="De Carvalho L.P.S."/>
            <person name="Shen B."/>
        </authorList>
    </citation>
    <scope>NUCLEOTIDE SEQUENCE [LARGE SCALE GENOMIC DNA]</scope>
    <source>
        <strain evidence="2 3">NPDC000837</strain>
    </source>
</reference>
<evidence type="ECO:0008006" key="4">
    <source>
        <dbReference type="Google" id="ProtNLM"/>
    </source>
</evidence>
<comment type="caution">
    <text evidence="2">The sequence shown here is derived from an EMBL/GenBank/DDBJ whole genome shotgun (WGS) entry which is preliminary data.</text>
</comment>